<feature type="region of interest" description="Disordered" evidence="1">
    <location>
        <begin position="1"/>
        <end position="54"/>
    </location>
</feature>
<evidence type="ECO:0000256" key="1">
    <source>
        <dbReference type="SAM" id="MobiDB-lite"/>
    </source>
</evidence>
<sequence>MSQQGYYNQGPPQGYPQPQPPGPYGMYPPGQQPMQYQQAPPPAEKKDHGCLYGW</sequence>
<evidence type="ECO:0000313" key="2">
    <source>
        <dbReference type="EMBL" id="PVI06729.1"/>
    </source>
</evidence>
<reference evidence="2 3" key="1">
    <citation type="journal article" date="2018" name="Sci. Rep.">
        <title>Comparative genomics provides insights into the lifestyle and reveals functional heterogeneity of dark septate endophytic fungi.</title>
        <authorList>
            <person name="Knapp D.G."/>
            <person name="Nemeth J.B."/>
            <person name="Barry K."/>
            <person name="Hainaut M."/>
            <person name="Henrissat B."/>
            <person name="Johnson J."/>
            <person name="Kuo A."/>
            <person name="Lim J.H.P."/>
            <person name="Lipzen A."/>
            <person name="Nolan M."/>
            <person name="Ohm R.A."/>
            <person name="Tamas L."/>
            <person name="Grigoriev I.V."/>
            <person name="Spatafora J.W."/>
            <person name="Nagy L.G."/>
            <person name="Kovacs G.M."/>
        </authorList>
    </citation>
    <scope>NUCLEOTIDE SEQUENCE [LARGE SCALE GENOMIC DNA]</scope>
    <source>
        <strain evidence="2 3">DSE2036</strain>
    </source>
</reference>
<evidence type="ECO:0000313" key="3">
    <source>
        <dbReference type="Proteomes" id="UP000244855"/>
    </source>
</evidence>
<organism evidence="2 3">
    <name type="scientific">Periconia macrospinosa</name>
    <dbReference type="NCBI Taxonomy" id="97972"/>
    <lineage>
        <taxon>Eukaryota</taxon>
        <taxon>Fungi</taxon>
        <taxon>Dikarya</taxon>
        <taxon>Ascomycota</taxon>
        <taxon>Pezizomycotina</taxon>
        <taxon>Dothideomycetes</taxon>
        <taxon>Pleosporomycetidae</taxon>
        <taxon>Pleosporales</taxon>
        <taxon>Massarineae</taxon>
        <taxon>Periconiaceae</taxon>
        <taxon>Periconia</taxon>
    </lineage>
</organism>
<gene>
    <name evidence="2" type="ORF">DM02DRAFT_649467</name>
</gene>
<dbReference type="EMBL" id="KZ805307">
    <property type="protein sequence ID" value="PVI06729.1"/>
    <property type="molecule type" value="Genomic_DNA"/>
</dbReference>
<protein>
    <recommendedName>
        <fullName evidence="4">Cysteine-rich transmembrane CYSTM domain-containing protein</fullName>
    </recommendedName>
</protein>
<dbReference type="AlphaFoldDB" id="A0A2V1E9H2"/>
<feature type="compositionally biased region" description="Pro residues" evidence="1">
    <location>
        <begin position="13"/>
        <end position="23"/>
    </location>
</feature>
<name>A0A2V1E9H2_9PLEO</name>
<feature type="compositionally biased region" description="Low complexity" evidence="1">
    <location>
        <begin position="1"/>
        <end position="12"/>
    </location>
</feature>
<accession>A0A2V1E9H2</accession>
<dbReference type="Proteomes" id="UP000244855">
    <property type="component" value="Unassembled WGS sequence"/>
</dbReference>
<keyword evidence="3" id="KW-1185">Reference proteome</keyword>
<feature type="compositionally biased region" description="Basic and acidic residues" evidence="1">
    <location>
        <begin position="43"/>
        <end position="54"/>
    </location>
</feature>
<evidence type="ECO:0008006" key="4">
    <source>
        <dbReference type="Google" id="ProtNLM"/>
    </source>
</evidence>
<feature type="compositionally biased region" description="Low complexity" evidence="1">
    <location>
        <begin position="24"/>
        <end position="38"/>
    </location>
</feature>
<proteinExistence type="predicted"/>